<comment type="caution">
    <text evidence="1">The sequence shown here is derived from an EMBL/GenBank/DDBJ whole genome shotgun (WGS) entry which is preliminary data.</text>
</comment>
<dbReference type="Proteomes" id="UP000789759">
    <property type="component" value="Unassembled WGS sequence"/>
</dbReference>
<dbReference type="EMBL" id="CAJVQA010005021">
    <property type="protein sequence ID" value="CAG8611467.1"/>
    <property type="molecule type" value="Genomic_DNA"/>
</dbReference>
<reference evidence="1" key="1">
    <citation type="submission" date="2021-06" db="EMBL/GenBank/DDBJ databases">
        <authorList>
            <person name="Kallberg Y."/>
            <person name="Tangrot J."/>
            <person name="Rosling A."/>
        </authorList>
    </citation>
    <scope>NUCLEOTIDE SEQUENCE</scope>
    <source>
        <strain evidence="1">FL966</strain>
    </source>
</reference>
<organism evidence="1 2">
    <name type="scientific">Cetraspora pellucida</name>
    <dbReference type="NCBI Taxonomy" id="1433469"/>
    <lineage>
        <taxon>Eukaryota</taxon>
        <taxon>Fungi</taxon>
        <taxon>Fungi incertae sedis</taxon>
        <taxon>Mucoromycota</taxon>
        <taxon>Glomeromycotina</taxon>
        <taxon>Glomeromycetes</taxon>
        <taxon>Diversisporales</taxon>
        <taxon>Gigasporaceae</taxon>
        <taxon>Cetraspora</taxon>
    </lineage>
</organism>
<keyword evidence="2" id="KW-1185">Reference proteome</keyword>
<gene>
    <name evidence="1" type="ORF">CPELLU_LOCUS7474</name>
</gene>
<protein>
    <submittedName>
        <fullName evidence="1">19412_t:CDS:1</fullName>
    </submittedName>
</protein>
<proteinExistence type="predicted"/>
<sequence>MLDQVETDTIGPKVCELTNNAYRTNDSSLNELISALNNIYHLPNLMEFAYTFRRDKSIKTINNENIEVIDNKKDNSIEIAIVSSSSALNNLESV</sequence>
<name>A0A9N9GHU5_9GLOM</name>
<evidence type="ECO:0000313" key="2">
    <source>
        <dbReference type="Proteomes" id="UP000789759"/>
    </source>
</evidence>
<evidence type="ECO:0000313" key="1">
    <source>
        <dbReference type="EMBL" id="CAG8611467.1"/>
    </source>
</evidence>
<accession>A0A9N9GHU5</accession>
<dbReference type="AlphaFoldDB" id="A0A9N9GHU5"/>